<feature type="domain" description="Solute-binding protein family 3/N-terminal" evidence="4">
    <location>
        <begin position="112"/>
        <end position="340"/>
    </location>
</feature>
<evidence type="ECO:0000313" key="6">
    <source>
        <dbReference type="Proteomes" id="UP000328092"/>
    </source>
</evidence>
<dbReference type="PANTHER" id="PTHR35936">
    <property type="entry name" value="MEMBRANE-BOUND LYTIC MUREIN TRANSGLYCOSYLASE F"/>
    <property type="match status" value="1"/>
</dbReference>
<dbReference type="RefSeq" id="WP_430650040.1">
    <property type="nucleotide sequence ID" value="NZ_CAADFC020000016.1"/>
</dbReference>
<feature type="chain" id="PRO_5021289113" evidence="3">
    <location>
        <begin position="36"/>
        <end position="342"/>
    </location>
</feature>
<feature type="region of interest" description="Disordered" evidence="2">
    <location>
        <begin position="33"/>
        <end position="103"/>
    </location>
</feature>
<dbReference type="CDD" id="cd01001">
    <property type="entry name" value="PBP2_HisJ_LAO_like"/>
    <property type="match status" value="1"/>
</dbReference>
<proteinExistence type="predicted"/>
<keyword evidence="1 3" id="KW-0732">Signal</keyword>
<name>A0A508TFT9_9BRAD</name>
<protein>
    <submittedName>
        <fullName evidence="5">ABC transporter arginine-binding protein 2</fullName>
    </submittedName>
</protein>
<dbReference type="PANTHER" id="PTHR35936:SF35">
    <property type="entry name" value="L-CYSTINE-BINDING PROTEIN TCYJ"/>
    <property type="match status" value="1"/>
</dbReference>
<accession>A0A508TFT9</accession>
<evidence type="ECO:0000313" key="5">
    <source>
        <dbReference type="EMBL" id="VIO73446.1"/>
    </source>
</evidence>
<feature type="compositionally biased region" description="Low complexity" evidence="2">
    <location>
        <begin position="33"/>
        <end position="50"/>
    </location>
</feature>
<dbReference type="Gene3D" id="3.40.190.10">
    <property type="entry name" value="Periplasmic binding protein-like II"/>
    <property type="match status" value="2"/>
</dbReference>
<evidence type="ECO:0000259" key="4">
    <source>
        <dbReference type="SMART" id="SM00062"/>
    </source>
</evidence>
<dbReference type="Proteomes" id="UP000328092">
    <property type="component" value="Unassembled WGS sequence"/>
</dbReference>
<sequence length="342" mass="37023">MPVPSIQPFAVRSRQLCLAVGMTAAALLVSGRPAAAQAPAPQPPGAKTAPAPAPTAKPAPAPAAPAAPPAAAAPPAQTTPSKPAVEAAPQAVPGFWDPRRRPERPDLSRLTVIRFLTETDYPPFNFTGPDGNPAGFNVDLARALCDEIKVTCTIQMRRFETLVDALATNRGDAIIASMAVTPQLRARVDFTDPYYRAPARFVSRRDNVLPEIRPEYLEGKKVGVIGGTSHEAYLKAMFTDAEIHAYPDNDALRAALRRGEVDFIFGDAISLAFWVNGTDSAECCAFSGGPFVESRYFGEGVGIAVRKGNDLLRQSLNWALFRIWEKGRFTDLWLRYFSISPF</sequence>
<feature type="signal peptide" evidence="3">
    <location>
        <begin position="1"/>
        <end position="35"/>
    </location>
</feature>
<feature type="compositionally biased region" description="Pro residues" evidence="2">
    <location>
        <begin position="51"/>
        <end position="72"/>
    </location>
</feature>
<organism evidence="5 6">
    <name type="scientific">Bradyrhizobium ivorense</name>
    <dbReference type="NCBI Taxonomy" id="2511166"/>
    <lineage>
        <taxon>Bacteria</taxon>
        <taxon>Pseudomonadati</taxon>
        <taxon>Pseudomonadota</taxon>
        <taxon>Alphaproteobacteria</taxon>
        <taxon>Hyphomicrobiales</taxon>
        <taxon>Nitrobacteraceae</taxon>
        <taxon>Bradyrhizobium</taxon>
    </lineage>
</organism>
<feature type="compositionally biased region" description="Low complexity" evidence="2">
    <location>
        <begin position="73"/>
        <end position="84"/>
    </location>
</feature>
<evidence type="ECO:0000256" key="1">
    <source>
        <dbReference type="ARBA" id="ARBA00022729"/>
    </source>
</evidence>
<dbReference type="Pfam" id="PF00497">
    <property type="entry name" value="SBP_bac_3"/>
    <property type="match status" value="1"/>
</dbReference>
<dbReference type="AlphaFoldDB" id="A0A508TFT9"/>
<dbReference type="EMBL" id="CAADFC020000016">
    <property type="protein sequence ID" value="VIO73446.1"/>
    <property type="molecule type" value="Genomic_DNA"/>
</dbReference>
<evidence type="ECO:0000256" key="2">
    <source>
        <dbReference type="SAM" id="MobiDB-lite"/>
    </source>
</evidence>
<gene>
    <name evidence="5" type="primary">artI</name>
    <name evidence="5" type="ORF">CI1B_50220</name>
</gene>
<dbReference type="SMART" id="SM00062">
    <property type="entry name" value="PBPb"/>
    <property type="match status" value="1"/>
</dbReference>
<reference evidence="5" key="1">
    <citation type="submission" date="2019-02" db="EMBL/GenBank/DDBJ databases">
        <authorList>
            <person name="Pothier F.J."/>
        </authorList>
    </citation>
    <scope>NUCLEOTIDE SEQUENCE</scope>
    <source>
        <strain evidence="5">CI-1B</strain>
    </source>
</reference>
<dbReference type="InterPro" id="IPR001638">
    <property type="entry name" value="Solute-binding_3/MltF_N"/>
</dbReference>
<evidence type="ECO:0000256" key="3">
    <source>
        <dbReference type="SAM" id="SignalP"/>
    </source>
</evidence>
<keyword evidence="6" id="KW-1185">Reference proteome</keyword>
<dbReference type="SUPFAM" id="SSF53850">
    <property type="entry name" value="Periplasmic binding protein-like II"/>
    <property type="match status" value="1"/>
</dbReference>
<comment type="caution">
    <text evidence="5">The sequence shown here is derived from an EMBL/GenBank/DDBJ whole genome shotgun (WGS) entry which is preliminary data.</text>
</comment>